<keyword evidence="2" id="KW-1185">Reference proteome</keyword>
<organism evidence="1 2">
    <name type="scientific">Actinomadura graeca</name>
    <dbReference type="NCBI Taxonomy" id="2750812"/>
    <lineage>
        <taxon>Bacteria</taxon>
        <taxon>Bacillati</taxon>
        <taxon>Actinomycetota</taxon>
        <taxon>Actinomycetes</taxon>
        <taxon>Streptosporangiales</taxon>
        <taxon>Thermomonosporaceae</taxon>
        <taxon>Actinomadura</taxon>
    </lineage>
</organism>
<evidence type="ECO:0008006" key="3">
    <source>
        <dbReference type="Google" id="ProtNLM"/>
    </source>
</evidence>
<dbReference type="EMBL" id="CP059572">
    <property type="protein sequence ID" value="QXJ23294.1"/>
    <property type="molecule type" value="Genomic_DNA"/>
</dbReference>
<proteinExistence type="predicted"/>
<sequence length="145" mass="15902">MTDDHVATLRVRLAGRPGKRHHRWGRPGPSEADAGYAALISAAFYEAACRRFVRNGWPADDAEVTAFITAARAAPNIIVPATAERLINHAIGKVPLEANDDIDPRVAIRVRTLLLTALVGDLHFGDAQLDRFMARSRQLAQDSLR</sequence>
<evidence type="ECO:0000313" key="1">
    <source>
        <dbReference type="EMBL" id="QXJ23294.1"/>
    </source>
</evidence>
<gene>
    <name evidence="1" type="ORF">AGRA3207_004431</name>
</gene>
<evidence type="ECO:0000313" key="2">
    <source>
        <dbReference type="Proteomes" id="UP001049518"/>
    </source>
</evidence>
<dbReference type="RefSeq" id="WP_231328977.1">
    <property type="nucleotide sequence ID" value="NZ_CP059572.1"/>
</dbReference>
<dbReference type="Proteomes" id="UP001049518">
    <property type="component" value="Chromosome"/>
</dbReference>
<accession>A0ABX8QWT7</accession>
<reference evidence="1" key="1">
    <citation type="submission" date="2020-07" db="EMBL/GenBank/DDBJ databases">
        <authorList>
            <person name="Tarantini F.S."/>
            <person name="Hong K.W."/>
            <person name="Chan K.G."/>
        </authorList>
    </citation>
    <scope>NUCLEOTIDE SEQUENCE</scope>
    <source>
        <strain evidence="1">32-07</strain>
    </source>
</reference>
<protein>
    <recommendedName>
        <fullName evidence="3">TetR family transcriptional regulator</fullName>
    </recommendedName>
</protein>
<name>A0ABX8QWT7_9ACTN</name>